<keyword evidence="3" id="KW-1185">Reference proteome</keyword>
<dbReference type="EMBL" id="CP001751">
    <property type="protein sequence ID" value="ADE40131.1"/>
    <property type="molecule type" value="Genomic_DNA"/>
</dbReference>
<reference evidence="2 3" key="1">
    <citation type="journal article" date="2010" name="J. Bacteriol.">
        <title>Complete genome sequence of "Candidatus Puniceispirillum marinum" IMCC1322, a representative of the SAR116 clade in the Alphaproteobacteria.</title>
        <authorList>
            <person name="Oh H.M."/>
            <person name="Kwon K.K."/>
            <person name="Kang I."/>
            <person name="Kang S.G."/>
            <person name="Lee J.H."/>
            <person name="Kim S.J."/>
            <person name="Cho J.C."/>
        </authorList>
    </citation>
    <scope>NUCLEOTIDE SEQUENCE [LARGE SCALE GENOMIC DNA]</scope>
    <source>
        <strain evidence="2 3">IMCC1322</strain>
    </source>
</reference>
<sequence length="175" mass="18942">MQANNFAGKTIGLMVASGFDEDQFIAIQRAMLAKTAKLKIISRDAGLTNSWNGTGWGMSYPVDSTLSTTLAIDYDALIIPTGARHVDTLMNEVHAKRVLRAFLREGMPVMMQGEAIRLLDLVEDHAARSIDAKDENAEVAVDKNLVQIPLAVKLESGLEKLNVVMVASADESQAA</sequence>
<dbReference type="InterPro" id="IPR029062">
    <property type="entry name" value="Class_I_gatase-like"/>
</dbReference>
<protein>
    <submittedName>
        <fullName evidence="2">Peptidase, family C56</fullName>
        <ecNumber evidence="2">3.2.-.-</ecNumber>
    </submittedName>
</protein>
<dbReference type="KEGG" id="apb:SAR116_1888"/>
<dbReference type="GO" id="GO:0016798">
    <property type="term" value="F:hydrolase activity, acting on glycosyl bonds"/>
    <property type="evidence" value="ECO:0007669"/>
    <property type="project" value="UniProtKB-KW"/>
</dbReference>
<dbReference type="Gene3D" id="3.40.50.880">
    <property type="match status" value="1"/>
</dbReference>
<dbReference type="SUPFAM" id="SSF52317">
    <property type="entry name" value="Class I glutamine amidotransferase-like"/>
    <property type="match status" value="1"/>
</dbReference>
<feature type="domain" description="DJ-1/PfpI" evidence="1">
    <location>
        <begin position="10"/>
        <end position="115"/>
    </location>
</feature>
<dbReference type="Proteomes" id="UP000007460">
    <property type="component" value="Chromosome"/>
</dbReference>
<dbReference type="InterPro" id="IPR002818">
    <property type="entry name" value="DJ-1/PfpI"/>
</dbReference>
<dbReference type="eggNOG" id="COG0693">
    <property type="taxonomic scope" value="Bacteria"/>
</dbReference>
<gene>
    <name evidence="2" type="ordered locus">SAR116_1888</name>
</gene>
<dbReference type="EC" id="3.2.-.-" evidence="2"/>
<dbReference type="Pfam" id="PF01965">
    <property type="entry name" value="DJ-1_PfpI"/>
    <property type="match status" value="1"/>
</dbReference>
<dbReference type="RefSeq" id="WP_013046758.1">
    <property type="nucleotide sequence ID" value="NC_014010.1"/>
</dbReference>
<dbReference type="HOGENOM" id="CLU_000445_44_4_5"/>
<proteinExistence type="predicted"/>
<keyword evidence="2" id="KW-0378">Hydrolase</keyword>
<evidence type="ECO:0000313" key="2">
    <source>
        <dbReference type="EMBL" id="ADE40131.1"/>
    </source>
</evidence>
<organism evidence="2 3">
    <name type="scientific">Puniceispirillum marinum (strain IMCC1322)</name>
    <dbReference type="NCBI Taxonomy" id="488538"/>
    <lineage>
        <taxon>Bacteria</taxon>
        <taxon>Pseudomonadati</taxon>
        <taxon>Pseudomonadota</taxon>
        <taxon>Alphaproteobacteria</taxon>
        <taxon>Candidatus Puniceispirillales</taxon>
        <taxon>Candidatus Puniceispirillaceae</taxon>
        <taxon>Candidatus Puniceispirillum</taxon>
    </lineage>
</organism>
<name>D5BMT8_PUNMI</name>
<dbReference type="STRING" id="488538.SAR116_1888"/>
<dbReference type="AlphaFoldDB" id="D5BMT8"/>
<evidence type="ECO:0000259" key="1">
    <source>
        <dbReference type="Pfam" id="PF01965"/>
    </source>
</evidence>
<accession>D5BMT8</accession>
<keyword evidence="2" id="KW-0326">Glycosidase</keyword>
<evidence type="ECO:0000313" key="3">
    <source>
        <dbReference type="Proteomes" id="UP000007460"/>
    </source>
</evidence>